<dbReference type="InterPro" id="IPR027417">
    <property type="entry name" value="P-loop_NTPase"/>
</dbReference>
<feature type="domain" description="ORC1/DEAH AAA+ ATPase" evidence="1">
    <location>
        <begin position="88"/>
        <end position="208"/>
    </location>
</feature>
<protein>
    <submittedName>
        <fullName evidence="2">ATPase</fullName>
    </submittedName>
</protein>
<accession>A0A2I7SKN8</accession>
<evidence type="ECO:0000259" key="1">
    <source>
        <dbReference type="Pfam" id="PF13401"/>
    </source>
</evidence>
<dbReference type="InterPro" id="IPR049945">
    <property type="entry name" value="AAA_22"/>
</dbReference>
<organism evidence="2 3">
    <name type="scientific">Pseudotamlana carrageenivorans</name>
    <dbReference type="NCBI Taxonomy" id="2069432"/>
    <lineage>
        <taxon>Bacteria</taxon>
        <taxon>Pseudomonadati</taxon>
        <taxon>Bacteroidota</taxon>
        <taxon>Flavobacteriia</taxon>
        <taxon>Flavobacteriales</taxon>
        <taxon>Flavobacteriaceae</taxon>
        <taxon>Pseudotamlana</taxon>
    </lineage>
</organism>
<dbReference type="AlphaFoldDB" id="A0A2I7SKN8"/>
<sequence>MTPKDKQKIVDLLQVYIKQKGSQNKAAASLKGVSPAVVSHLLNGNWEPYSVDMFRNIGNQIGYSSNHWQFVETTNAKQLLEDLQKAKQQQSVLTFLGNAGSGKSEITKKYASETPDAIRVECAGYWDEKHFLQEILMQMGVRNPHNRVPQMMHEIITRLKGYDTPPILIIDEVDKLGDRLLYFLITFYNELRWKCSIALLSTYYFKKRLEDGLRNRKKGYEELLSRYGVFVDFEQTSAADVALLCEGQGVTDRAAIKTIQKKSREDLRSASELIRIFKLENAI</sequence>
<dbReference type="InterPro" id="IPR052026">
    <property type="entry name" value="ExeA_AAA_ATPase_DNA-bind"/>
</dbReference>
<dbReference type="PANTHER" id="PTHR35894:SF5">
    <property type="entry name" value="MU-LIKE PROPHAGE FLUMU DNA TRANSPOSITION PROTEIN B"/>
    <property type="match status" value="1"/>
</dbReference>
<evidence type="ECO:0000313" key="3">
    <source>
        <dbReference type="Proteomes" id="UP000236592"/>
    </source>
</evidence>
<proteinExistence type="predicted"/>
<dbReference type="SUPFAM" id="SSF52540">
    <property type="entry name" value="P-loop containing nucleoside triphosphate hydrolases"/>
    <property type="match status" value="1"/>
</dbReference>
<dbReference type="Gene3D" id="1.10.260.40">
    <property type="entry name" value="lambda repressor-like DNA-binding domains"/>
    <property type="match status" value="1"/>
</dbReference>
<dbReference type="Gene3D" id="3.40.50.300">
    <property type="entry name" value="P-loop containing nucleotide triphosphate hydrolases"/>
    <property type="match status" value="1"/>
</dbReference>
<dbReference type="Pfam" id="PF13401">
    <property type="entry name" value="AAA_22"/>
    <property type="match status" value="1"/>
</dbReference>
<dbReference type="SUPFAM" id="SSF47413">
    <property type="entry name" value="lambda repressor-like DNA-binding domains"/>
    <property type="match status" value="1"/>
</dbReference>
<evidence type="ECO:0000313" key="2">
    <source>
        <dbReference type="EMBL" id="AUS06452.1"/>
    </source>
</evidence>
<dbReference type="OrthoDB" id="1426482at2"/>
<dbReference type="PANTHER" id="PTHR35894">
    <property type="entry name" value="GENERAL SECRETION PATHWAY PROTEIN A-RELATED"/>
    <property type="match status" value="1"/>
</dbReference>
<dbReference type="EMBL" id="CP025938">
    <property type="protein sequence ID" value="AUS06452.1"/>
    <property type="molecule type" value="Genomic_DNA"/>
</dbReference>
<name>A0A2I7SKN8_9FLAO</name>
<dbReference type="GO" id="GO:0003677">
    <property type="term" value="F:DNA binding"/>
    <property type="evidence" value="ECO:0007669"/>
    <property type="project" value="InterPro"/>
</dbReference>
<dbReference type="KEGG" id="taj:C1A40_13805"/>
<dbReference type="InterPro" id="IPR010982">
    <property type="entry name" value="Lambda_DNA-bd_dom_sf"/>
</dbReference>
<reference evidence="3" key="1">
    <citation type="submission" date="2018-01" db="EMBL/GenBank/DDBJ databases">
        <title>Complete genome of Tamlana sp. UJ94.</title>
        <authorList>
            <person name="Jung J."/>
            <person name="Chung D."/>
            <person name="Bae S.S."/>
            <person name="Baek K."/>
        </authorList>
    </citation>
    <scope>NUCLEOTIDE SEQUENCE [LARGE SCALE GENOMIC DNA]</scope>
    <source>
        <strain evidence="3">UJ94</strain>
    </source>
</reference>
<gene>
    <name evidence="2" type="ORF">C1A40_13805</name>
</gene>
<dbReference type="RefSeq" id="WP_102996403.1">
    <property type="nucleotide sequence ID" value="NZ_CP025938.1"/>
</dbReference>
<dbReference type="Proteomes" id="UP000236592">
    <property type="component" value="Chromosome"/>
</dbReference>
<dbReference type="GO" id="GO:0016887">
    <property type="term" value="F:ATP hydrolysis activity"/>
    <property type="evidence" value="ECO:0007669"/>
    <property type="project" value="InterPro"/>
</dbReference>
<keyword evidence="3" id="KW-1185">Reference proteome</keyword>